<keyword evidence="1 5" id="KW-0175">Coiled coil</keyword>
<feature type="region of interest" description="Disordered" evidence="6">
    <location>
        <begin position="1"/>
        <end position="36"/>
    </location>
</feature>
<name>A0A4S4EZF2_CAMSN</name>
<feature type="coiled-coil region" evidence="5">
    <location>
        <begin position="671"/>
        <end position="755"/>
    </location>
</feature>
<feature type="region of interest" description="Disordered" evidence="6">
    <location>
        <begin position="1017"/>
        <end position="1138"/>
    </location>
</feature>
<evidence type="ECO:0000256" key="2">
    <source>
        <dbReference type="ARBA" id="ARBA00023242"/>
    </source>
</evidence>
<feature type="region of interest" description="Disordered" evidence="6">
    <location>
        <begin position="456"/>
        <end position="480"/>
    </location>
</feature>
<dbReference type="GO" id="GO:0005652">
    <property type="term" value="C:nuclear lamina"/>
    <property type="evidence" value="ECO:0007669"/>
    <property type="project" value="UniProtKB-SubCell"/>
</dbReference>
<proteinExistence type="inferred from homology"/>
<dbReference type="Proteomes" id="UP000306102">
    <property type="component" value="Unassembled WGS sequence"/>
</dbReference>
<comment type="caution">
    <text evidence="7">The sequence shown here is derived from an EMBL/GenBank/DDBJ whole genome shotgun (WGS) entry which is preliminary data.</text>
</comment>
<dbReference type="InterPro" id="IPR040418">
    <property type="entry name" value="CRWN"/>
</dbReference>
<comment type="similarity">
    <text evidence="4">Belongs to the CRWN family.</text>
</comment>
<feature type="coiled-coil region" evidence="5">
    <location>
        <begin position="193"/>
        <end position="392"/>
    </location>
</feature>
<accession>A0A4S4EZF2</accession>
<keyword evidence="2" id="KW-0539">Nucleus</keyword>
<feature type="compositionally biased region" description="Polar residues" evidence="6">
    <location>
        <begin position="958"/>
        <end position="967"/>
    </location>
</feature>
<evidence type="ECO:0000256" key="6">
    <source>
        <dbReference type="SAM" id="MobiDB-lite"/>
    </source>
</evidence>
<evidence type="ECO:0000256" key="5">
    <source>
        <dbReference type="SAM" id="Coils"/>
    </source>
</evidence>
<dbReference type="GO" id="GO:0006997">
    <property type="term" value="P:nucleus organization"/>
    <property type="evidence" value="ECO:0007669"/>
    <property type="project" value="InterPro"/>
</dbReference>
<dbReference type="STRING" id="542762.A0A4S4EZF2"/>
<organism evidence="7 8">
    <name type="scientific">Camellia sinensis var. sinensis</name>
    <name type="common">China tea</name>
    <dbReference type="NCBI Taxonomy" id="542762"/>
    <lineage>
        <taxon>Eukaryota</taxon>
        <taxon>Viridiplantae</taxon>
        <taxon>Streptophyta</taxon>
        <taxon>Embryophyta</taxon>
        <taxon>Tracheophyta</taxon>
        <taxon>Spermatophyta</taxon>
        <taxon>Magnoliopsida</taxon>
        <taxon>eudicotyledons</taxon>
        <taxon>Gunneridae</taxon>
        <taxon>Pentapetalae</taxon>
        <taxon>asterids</taxon>
        <taxon>Ericales</taxon>
        <taxon>Theaceae</taxon>
        <taxon>Camellia</taxon>
    </lineage>
</organism>
<evidence type="ECO:0000256" key="1">
    <source>
        <dbReference type="ARBA" id="ARBA00023054"/>
    </source>
</evidence>
<feature type="region of interest" description="Disordered" evidence="6">
    <location>
        <begin position="955"/>
        <end position="1001"/>
    </location>
</feature>
<comment type="subcellular location">
    <subcellularLocation>
        <location evidence="3">Nucleus lamina</location>
    </subcellularLocation>
</comment>
<dbReference type="PANTHER" id="PTHR31908">
    <property type="entry name" value="PROTEIN CROWDED NUCLEI 4"/>
    <property type="match status" value="1"/>
</dbReference>
<evidence type="ECO:0000256" key="4">
    <source>
        <dbReference type="ARBA" id="ARBA00024208"/>
    </source>
</evidence>
<reference evidence="7 8" key="1">
    <citation type="journal article" date="2018" name="Proc. Natl. Acad. Sci. U.S.A.">
        <title>Draft genome sequence of Camellia sinensis var. sinensis provides insights into the evolution of the tea genome and tea quality.</title>
        <authorList>
            <person name="Wei C."/>
            <person name="Yang H."/>
            <person name="Wang S."/>
            <person name="Zhao J."/>
            <person name="Liu C."/>
            <person name="Gao L."/>
            <person name="Xia E."/>
            <person name="Lu Y."/>
            <person name="Tai Y."/>
            <person name="She G."/>
            <person name="Sun J."/>
            <person name="Cao H."/>
            <person name="Tong W."/>
            <person name="Gao Q."/>
            <person name="Li Y."/>
            <person name="Deng W."/>
            <person name="Jiang X."/>
            <person name="Wang W."/>
            <person name="Chen Q."/>
            <person name="Zhang S."/>
            <person name="Li H."/>
            <person name="Wu J."/>
            <person name="Wang P."/>
            <person name="Li P."/>
            <person name="Shi C."/>
            <person name="Zheng F."/>
            <person name="Jian J."/>
            <person name="Huang B."/>
            <person name="Shan D."/>
            <person name="Shi M."/>
            <person name="Fang C."/>
            <person name="Yue Y."/>
            <person name="Li F."/>
            <person name="Li D."/>
            <person name="Wei S."/>
            <person name="Han B."/>
            <person name="Jiang C."/>
            <person name="Yin Y."/>
            <person name="Xia T."/>
            <person name="Zhang Z."/>
            <person name="Bennetzen J.L."/>
            <person name="Zhao S."/>
            <person name="Wan X."/>
        </authorList>
    </citation>
    <scope>NUCLEOTIDE SEQUENCE [LARGE SCALE GENOMIC DNA]</scope>
    <source>
        <strain evidence="8">cv. Shuchazao</strain>
        <tissue evidence="7">Leaf</tissue>
    </source>
</reference>
<dbReference type="EMBL" id="SDRB02000941">
    <property type="protein sequence ID" value="THG22202.1"/>
    <property type="molecule type" value="Genomic_DNA"/>
</dbReference>
<protein>
    <submittedName>
        <fullName evidence="7">Uncharacterized protein</fullName>
    </submittedName>
</protein>
<evidence type="ECO:0000313" key="8">
    <source>
        <dbReference type="Proteomes" id="UP000306102"/>
    </source>
</evidence>
<feature type="compositionally biased region" description="Basic and acidic residues" evidence="6">
    <location>
        <begin position="1018"/>
        <end position="1043"/>
    </location>
</feature>
<feature type="compositionally biased region" description="Basic and acidic residues" evidence="6">
    <location>
        <begin position="1123"/>
        <end position="1133"/>
    </location>
</feature>
<evidence type="ECO:0000256" key="3">
    <source>
        <dbReference type="ARBA" id="ARBA00024186"/>
    </source>
</evidence>
<keyword evidence="8" id="KW-1185">Reference proteome</keyword>
<gene>
    <name evidence="7" type="ORF">TEA_005539</name>
</gene>
<sequence length="1264" mass="144658">MFTPQRKPTPRTEAEKGKAVALVDGPPPPLGSLNESGMKAVVDVGDMEDWRRFREAGFLDEAAMERKDRAAMAEKVSRLERESLSINLGSGPCWFSDRERKVSVKLGLKNDSNRSQKNSSNMTAMLFDYQYNMGLLLIEKKEWASKFEELREVLAEDQEVLKREQATHLFVLSEAEKREENLKKALGVEKKCVADLEKALREMRAEHANIKITSETKLTEANALVAGIEDKSLEVEEKLHAADAKLAEASRKSAELERKLHELEVCESVLQRERLSLNTEREAHEATFGKHKEDLLEWERKLQEAEERLCEGRRINNQREEKANEMDRNLKQKEKAFEETRKKIELTGQTLKKREEDIEIRLLDLVAKEEKAESLRGSLEMKEKELLALTEKLSARERVEIQKILDEHRAILDTERREFDLKMEESRKSLDDEMRSKAEAVQQKEAEINHMEEKLGKREQALEKKSERLKEKEKGLEAKLKSSKESEKAIKAEEKRLVVEKKQMLSDKENLLILKDELENIRADIRRRELQIDEEKEKLRILEDDKAEHLRLQLELKKEIEKCRLQKELLLKEGEDLKQDRKKFEEEWEALDDKRTSITKELREIDEEKEKLEKLQHSEEERLKKEKLATQDYIQRELENVRLEKESFASLMKHEQSVLSENAQNKHSQLLREFELRRRDLEIDLQNKQEEMEKQLQEREKAFEGKRERELGNISYLKGVVQREMDEMRSERRRIEKEKQEIALNKKQLETQQSEMHRDIDELGVLSKKLKDQREQFIKERGRFLAFVERLKSCKNCGDITREFVLSDLQLLDMEDVDALPFPGFGDEVLMSSQGVAAATDGTNIKRSPSGIGFQSDSGGHMSWFRKCTSKIFKLSPGGMIQHDAAQNLESALSAVKVNRGEKSDVPTMLVDIEEARGLSIAEEGPEPSFGIANDSFNFQNLASSSVIREVDLGNAPSIDNQSNMDSKAQEFPEDSQQSELRRGRRKPGRKPKVDIHRTRSVKAVVEDAKVFLGEASEDSKRHELHPNDSAHINEESRGDSSRAGKAAGTTARKRQRARTSKITESEQDADYSEGQSESVTTGGRRKRRQTVTPATQTPGEKRYNLRRHKTAGMATTAQASADIKEEDKKANDGGDTVEAVPNPEVASAPSLGVASENGNTTPLVQVMTYKKSVEIPEFSSDKVVRFRTAADVDESLDAAKLVENMGLSEEVDGTSEYVGIVVSCAAATSNAALFLQIRSQIDRCRSLPVMEKFLIRLVFLSKL</sequence>
<evidence type="ECO:0000313" key="7">
    <source>
        <dbReference type="EMBL" id="THG22202.1"/>
    </source>
</evidence>
<dbReference type="PANTHER" id="PTHR31908:SF9">
    <property type="entry name" value="PROTEIN CROWDED NUCLEI 3"/>
    <property type="match status" value="1"/>
</dbReference>
<dbReference type="AlphaFoldDB" id="A0A4S4EZF2"/>